<feature type="transmembrane region" description="Helical" evidence="1">
    <location>
        <begin position="90"/>
        <end position="111"/>
    </location>
</feature>
<keyword evidence="1" id="KW-1133">Transmembrane helix</keyword>
<evidence type="ECO:0000256" key="1">
    <source>
        <dbReference type="SAM" id="Phobius"/>
    </source>
</evidence>
<dbReference type="PANTHER" id="PTHR37309:SF1">
    <property type="entry name" value="SLR0284 PROTEIN"/>
    <property type="match status" value="1"/>
</dbReference>
<evidence type="ECO:0000313" key="2">
    <source>
        <dbReference type="EMBL" id="OIQ79972.1"/>
    </source>
</evidence>
<feature type="transmembrane region" description="Helical" evidence="1">
    <location>
        <begin position="29"/>
        <end position="47"/>
    </location>
</feature>
<keyword evidence="1" id="KW-0472">Membrane</keyword>
<comment type="caution">
    <text evidence="2">The sequence shown here is derived from an EMBL/GenBank/DDBJ whole genome shotgun (WGS) entry which is preliminary data.</text>
</comment>
<dbReference type="Pfam" id="PF04020">
    <property type="entry name" value="Phage_holin_4_2"/>
    <property type="match status" value="1"/>
</dbReference>
<protein>
    <recommendedName>
        <fullName evidence="3">Phage holin family protein</fullName>
    </recommendedName>
</protein>
<accession>A0A1J5QJ22</accession>
<proteinExistence type="predicted"/>
<feature type="transmembrane region" description="Helical" evidence="1">
    <location>
        <begin position="54"/>
        <end position="78"/>
    </location>
</feature>
<reference evidence="2" key="1">
    <citation type="submission" date="2016-10" db="EMBL/GenBank/DDBJ databases">
        <title>Sequence of Gallionella enrichment culture.</title>
        <authorList>
            <person name="Poehlein A."/>
            <person name="Muehling M."/>
            <person name="Daniel R."/>
        </authorList>
    </citation>
    <scope>NUCLEOTIDE SEQUENCE</scope>
</reference>
<dbReference type="InterPro" id="IPR007165">
    <property type="entry name" value="Phage_holin_4_2"/>
</dbReference>
<organism evidence="2">
    <name type="scientific">mine drainage metagenome</name>
    <dbReference type="NCBI Taxonomy" id="410659"/>
    <lineage>
        <taxon>unclassified sequences</taxon>
        <taxon>metagenomes</taxon>
        <taxon>ecological metagenomes</taxon>
    </lineage>
</organism>
<keyword evidence="1" id="KW-0812">Transmembrane</keyword>
<name>A0A1J5QJ22_9ZZZZ</name>
<dbReference type="EMBL" id="MLJW01001129">
    <property type="protein sequence ID" value="OIQ79972.1"/>
    <property type="molecule type" value="Genomic_DNA"/>
</dbReference>
<dbReference type="AlphaFoldDB" id="A0A1J5QJ22"/>
<gene>
    <name evidence="2" type="ORF">GALL_382860</name>
</gene>
<sequence length="119" mass="12491">MIKLLVKWLLSATALMAVAYLYRGVEVAGFGAALWAALIIGLLNALVRPLLVVLTLPITLLTLGLFLFIVNAAVFDLASGLSDGFHVRSFGAALIGSLLYSGAGMIIDSALEGLSMGRR</sequence>
<dbReference type="PANTHER" id="PTHR37309">
    <property type="entry name" value="SLR0284 PROTEIN"/>
    <property type="match status" value="1"/>
</dbReference>
<evidence type="ECO:0008006" key="3">
    <source>
        <dbReference type="Google" id="ProtNLM"/>
    </source>
</evidence>